<dbReference type="RefSeq" id="WP_285190346.1">
    <property type="nucleotide sequence ID" value="NZ_CP126981.1"/>
</dbReference>
<dbReference type="InterPro" id="IPR000030">
    <property type="entry name" value="PPE_dom"/>
</dbReference>
<dbReference type="PANTHER" id="PTHR46766">
    <property type="entry name" value="GLUTAMINE-RICH PROTEIN 2"/>
    <property type="match status" value="1"/>
</dbReference>
<evidence type="ECO:0000256" key="1">
    <source>
        <dbReference type="ARBA" id="ARBA00010652"/>
    </source>
</evidence>
<protein>
    <submittedName>
        <fullName evidence="3">PPE family protein</fullName>
    </submittedName>
</protein>
<gene>
    <name evidence="3" type="ORF">PT015_09365</name>
</gene>
<dbReference type="PANTHER" id="PTHR46766:SF1">
    <property type="entry name" value="GLUTAMINE-RICH PROTEIN 2"/>
    <property type="match status" value="1"/>
</dbReference>
<dbReference type="InterPro" id="IPR038332">
    <property type="entry name" value="PPE_sf"/>
</dbReference>
<evidence type="ECO:0000259" key="2">
    <source>
        <dbReference type="Pfam" id="PF00823"/>
    </source>
</evidence>
<keyword evidence="4" id="KW-1185">Reference proteome</keyword>
<sequence>MTFRPIAEIQEPTMCFARVPPEINSGRLFEGSGSESLARAARAWNELAATLRKTAACYEALTVSFATGWPGVITAAIGRVLAPYVAWLNVCAAHAAQTATQAAAAASAHDTAVSAVVPPEVIACNRIRLASLAATNYLAQACPAVAQIEHEYHRMWVEDAEAMYAYARASAKASVLTPFTSAVSAIEQQDSTDVNARRRARRVAAAPRAITAGRQVIEALPEALQAISTSGQGTLDTHLLAVTPALSTLCSSAAPPDVALQRLQATNRGLMVLRAAALAATRGERTASVFGIAHSIGPLSVPALWSTRASSDPVEGGFHTWAWEPLRLVRGNVHADRSVR</sequence>
<dbReference type="Gene3D" id="1.20.1260.20">
    <property type="entry name" value="PPE superfamily"/>
    <property type="match status" value="1"/>
</dbReference>
<comment type="similarity">
    <text evidence="1">Belongs to the mycobacterial PPE family.</text>
</comment>
<proteinExistence type="inferred from homology"/>
<feature type="domain" description="PPE" evidence="2">
    <location>
        <begin position="16"/>
        <end position="175"/>
    </location>
</feature>
<reference evidence="3 4" key="1">
    <citation type="journal article" date="2023" name="Microbiol. Resour. Announc.">
        <title>Complete Genome Sequence of Mycobacterium wuenschmanii, a novel Nontuberculous Mycobacterium Isolated from a captive population of Amazon Milk Frogs.</title>
        <authorList>
            <person name="Hicks J."/>
            <person name="Zeineldin M."/>
            <person name="Ward H."/>
            <person name="Wuenschmann A."/>
            <person name="Camp P."/>
            <person name="Farrell D."/>
            <person name="Lehman K."/>
            <person name="Thacker T."/>
            <person name="Cuthbert E."/>
        </authorList>
    </citation>
    <scope>NUCLEOTIDE SEQUENCE [LARGE SCALE GENOMIC DNA]</scope>
    <source>
        <strain evidence="3 4">Wuenschmanii</strain>
    </source>
</reference>
<dbReference type="EMBL" id="CP126981">
    <property type="protein sequence ID" value="WIM89611.1"/>
    <property type="molecule type" value="Genomic_DNA"/>
</dbReference>
<accession>A0ABY8W215</accession>
<dbReference type="SUPFAM" id="SSF140459">
    <property type="entry name" value="PE/PPE dimer-like"/>
    <property type="match status" value="1"/>
</dbReference>
<dbReference type="Proteomes" id="UP001236585">
    <property type="component" value="Chromosome"/>
</dbReference>
<organism evidence="3 4">
    <name type="scientific">Candidatus Mycobacterium wuenschmannii</name>
    <dbReference type="NCBI Taxonomy" id="3027808"/>
    <lineage>
        <taxon>Bacteria</taxon>
        <taxon>Bacillati</taxon>
        <taxon>Actinomycetota</taxon>
        <taxon>Actinomycetes</taxon>
        <taxon>Mycobacteriales</taxon>
        <taxon>Mycobacteriaceae</taxon>
        <taxon>Mycobacterium</taxon>
    </lineage>
</organism>
<name>A0ABY8W215_9MYCO</name>
<dbReference type="Pfam" id="PF00823">
    <property type="entry name" value="PPE"/>
    <property type="match status" value="1"/>
</dbReference>
<evidence type="ECO:0000313" key="4">
    <source>
        <dbReference type="Proteomes" id="UP001236585"/>
    </source>
</evidence>
<evidence type="ECO:0000313" key="3">
    <source>
        <dbReference type="EMBL" id="WIM89611.1"/>
    </source>
</evidence>